<dbReference type="GO" id="GO:0003725">
    <property type="term" value="F:double-stranded RNA binding"/>
    <property type="evidence" value="ECO:0007669"/>
    <property type="project" value="TreeGrafter"/>
</dbReference>
<organism evidence="5">
    <name type="scientific">Thrips palmi</name>
    <name type="common">Melon thrips</name>
    <dbReference type="NCBI Taxonomy" id="161013"/>
    <lineage>
        <taxon>Eukaryota</taxon>
        <taxon>Metazoa</taxon>
        <taxon>Ecdysozoa</taxon>
        <taxon>Arthropoda</taxon>
        <taxon>Hexapoda</taxon>
        <taxon>Insecta</taxon>
        <taxon>Pterygota</taxon>
        <taxon>Neoptera</taxon>
        <taxon>Paraneoptera</taxon>
        <taxon>Thysanoptera</taxon>
        <taxon>Terebrantia</taxon>
        <taxon>Thripoidea</taxon>
        <taxon>Thripidae</taxon>
        <taxon>Thrips</taxon>
    </lineage>
</organism>
<dbReference type="Gene3D" id="3.30.160.20">
    <property type="match status" value="2"/>
</dbReference>
<dbReference type="AlphaFoldDB" id="A0A6P8ZVG0"/>
<protein>
    <submittedName>
        <fullName evidence="5">Double-stranded RNA-specific editase B2-like</fullName>
    </submittedName>
</protein>
<keyword evidence="1" id="KW-0694">RNA-binding</keyword>
<evidence type="ECO:0000256" key="2">
    <source>
        <dbReference type="SAM" id="MobiDB-lite"/>
    </source>
</evidence>
<evidence type="ECO:0000313" key="5">
    <source>
        <dbReference type="RefSeq" id="XP_034249313.1"/>
    </source>
</evidence>
<dbReference type="SUPFAM" id="SSF54768">
    <property type="entry name" value="dsRNA-binding domain-like"/>
    <property type="match status" value="2"/>
</dbReference>
<feature type="region of interest" description="Disordered" evidence="2">
    <location>
        <begin position="147"/>
        <end position="170"/>
    </location>
</feature>
<dbReference type="GO" id="GO:0005737">
    <property type="term" value="C:cytoplasm"/>
    <property type="evidence" value="ECO:0007669"/>
    <property type="project" value="TreeGrafter"/>
</dbReference>
<gene>
    <name evidence="5" type="primary">LOC117650108</name>
</gene>
<dbReference type="OrthoDB" id="6363432at2759"/>
<dbReference type="Pfam" id="PF00035">
    <property type="entry name" value="dsrm"/>
    <property type="match status" value="2"/>
</dbReference>
<dbReference type="GO" id="GO:0003726">
    <property type="term" value="F:double-stranded RNA adenosine deaminase activity"/>
    <property type="evidence" value="ECO:0007669"/>
    <property type="project" value="TreeGrafter"/>
</dbReference>
<accession>A0A6P8ZVG0</accession>
<evidence type="ECO:0000313" key="4">
    <source>
        <dbReference type="Proteomes" id="UP000515158"/>
    </source>
</evidence>
<feature type="compositionally biased region" description="Polar residues" evidence="2">
    <location>
        <begin position="206"/>
        <end position="222"/>
    </location>
</feature>
<dbReference type="InterPro" id="IPR014720">
    <property type="entry name" value="dsRBD_dom"/>
</dbReference>
<dbReference type="FunCoup" id="A0A6P8ZVG0">
    <property type="interactions" value="3"/>
</dbReference>
<dbReference type="GO" id="GO:0005730">
    <property type="term" value="C:nucleolus"/>
    <property type="evidence" value="ECO:0007669"/>
    <property type="project" value="TreeGrafter"/>
</dbReference>
<feature type="region of interest" description="Disordered" evidence="2">
    <location>
        <begin position="206"/>
        <end position="225"/>
    </location>
</feature>
<dbReference type="KEGG" id="tpal:117650108"/>
<proteinExistence type="predicted"/>
<name>A0A6P8ZVG0_THRPL</name>
<feature type="region of interest" description="Disordered" evidence="2">
    <location>
        <begin position="1"/>
        <end position="39"/>
    </location>
</feature>
<dbReference type="GeneID" id="117650108"/>
<evidence type="ECO:0000256" key="1">
    <source>
        <dbReference type="PROSITE-ProRule" id="PRU00266"/>
    </source>
</evidence>
<dbReference type="GO" id="GO:0006396">
    <property type="term" value="P:RNA processing"/>
    <property type="evidence" value="ECO:0007669"/>
    <property type="project" value="TreeGrafter"/>
</dbReference>
<dbReference type="GO" id="GO:0008251">
    <property type="term" value="F:tRNA-specific adenosine deaminase activity"/>
    <property type="evidence" value="ECO:0007669"/>
    <property type="project" value="TreeGrafter"/>
</dbReference>
<dbReference type="SMART" id="SM00358">
    <property type="entry name" value="DSRM"/>
    <property type="match status" value="2"/>
</dbReference>
<feature type="domain" description="DRBM" evidence="3">
    <location>
        <begin position="237"/>
        <end position="300"/>
    </location>
</feature>
<evidence type="ECO:0000259" key="3">
    <source>
        <dbReference type="PROSITE" id="PS50137"/>
    </source>
</evidence>
<sequence length="304" mass="33346">MASNNNVMNPLSYPNDQSFGTGAMDTSTENDNFEAQGARKPWLKRPGGAIVKVAPDVKRRRRNYQAKKLMIPKNPLMILNELKPGLPYNISEKSENNQTVFVVSVEIDGSTFLGQAPSKKLAQQEAAESALRGLYFDKLMDQLVKKEDEDTPMKEEDSQTDAVKNQVPEDDTPWSSLASLAMFKLAALWQGSTKPFGLVTSQNSSLNQGKIPSNPSENSTLSPCPKGKLPSNAAEVNPVMLLHQISPQSKFTEQARDVRNGATVFTLTVDFNGQYFCGSATNKKTAKKICAKAALQSYGVEYTD</sequence>
<keyword evidence="4" id="KW-1185">Reference proteome</keyword>
<feature type="domain" description="DRBM" evidence="3">
    <location>
        <begin position="71"/>
        <end position="136"/>
    </location>
</feature>
<dbReference type="PROSITE" id="PS50137">
    <property type="entry name" value="DS_RBD"/>
    <property type="match status" value="2"/>
</dbReference>
<dbReference type="PANTHER" id="PTHR10910:SF62">
    <property type="entry name" value="AT07585P-RELATED"/>
    <property type="match status" value="1"/>
</dbReference>
<feature type="compositionally biased region" description="Basic and acidic residues" evidence="2">
    <location>
        <begin position="147"/>
        <end position="157"/>
    </location>
</feature>
<dbReference type="GO" id="GO:0010468">
    <property type="term" value="P:regulation of gene expression"/>
    <property type="evidence" value="ECO:0007669"/>
    <property type="project" value="UniProtKB-ARBA"/>
</dbReference>
<reference evidence="5" key="1">
    <citation type="submission" date="2025-08" db="UniProtKB">
        <authorList>
            <consortium name="RefSeq"/>
        </authorList>
    </citation>
    <scope>IDENTIFICATION</scope>
    <source>
        <tissue evidence="5">Total insect</tissue>
    </source>
</reference>
<dbReference type="InParanoid" id="A0A6P8ZVG0"/>
<dbReference type="GO" id="GO:0006382">
    <property type="term" value="P:adenosine to inosine editing"/>
    <property type="evidence" value="ECO:0007669"/>
    <property type="project" value="TreeGrafter"/>
</dbReference>
<dbReference type="RefSeq" id="XP_034249313.1">
    <property type="nucleotide sequence ID" value="XM_034393422.1"/>
</dbReference>
<feature type="compositionally biased region" description="Polar residues" evidence="2">
    <location>
        <begin position="1"/>
        <end position="30"/>
    </location>
</feature>
<dbReference type="Proteomes" id="UP000515158">
    <property type="component" value="Unplaced"/>
</dbReference>
<dbReference type="PANTHER" id="PTHR10910">
    <property type="entry name" value="EUKARYOTE SPECIFIC DSRNA BINDING PROTEIN"/>
    <property type="match status" value="1"/>
</dbReference>